<dbReference type="Gene3D" id="2.60.120.10">
    <property type="entry name" value="Jelly Rolls"/>
    <property type="match status" value="2"/>
</dbReference>
<dbReference type="PANTHER" id="PTHR31189:SF7">
    <property type="entry name" value="OS03G0197300 PROTEIN"/>
    <property type="match status" value="1"/>
</dbReference>
<keyword evidence="4" id="KW-1185">Reference proteome</keyword>
<feature type="region of interest" description="Disordered" evidence="1">
    <location>
        <begin position="406"/>
        <end position="695"/>
    </location>
</feature>
<dbReference type="CDD" id="cd02245">
    <property type="entry name" value="cupin_7S_vicilin-like_C"/>
    <property type="match status" value="1"/>
</dbReference>
<dbReference type="CDD" id="cd02244">
    <property type="entry name" value="cupin_7S_vicilin-like_N"/>
    <property type="match status" value="1"/>
</dbReference>
<evidence type="ECO:0000313" key="3">
    <source>
        <dbReference type="EMBL" id="URD99852.1"/>
    </source>
</evidence>
<feature type="compositionally biased region" description="Basic and acidic residues" evidence="1">
    <location>
        <begin position="650"/>
        <end position="683"/>
    </location>
</feature>
<dbReference type="PANTHER" id="PTHR31189">
    <property type="entry name" value="OS03G0336100 PROTEIN-RELATED"/>
    <property type="match status" value="1"/>
</dbReference>
<dbReference type="SUPFAM" id="SSF51182">
    <property type="entry name" value="RmlC-like cupins"/>
    <property type="match status" value="1"/>
</dbReference>
<feature type="compositionally biased region" description="Basic and acidic residues" evidence="1">
    <location>
        <begin position="406"/>
        <end position="641"/>
    </location>
</feature>
<dbReference type="InterPro" id="IPR006045">
    <property type="entry name" value="Cupin_1"/>
</dbReference>
<protein>
    <submittedName>
        <fullName evidence="3">Cupin</fullName>
    </submittedName>
</protein>
<dbReference type="EMBL" id="CP097506">
    <property type="protein sequence ID" value="URD99852.1"/>
    <property type="molecule type" value="Genomic_DNA"/>
</dbReference>
<dbReference type="InterPro" id="IPR011051">
    <property type="entry name" value="RmlC_Cupin_sf"/>
</dbReference>
<dbReference type="InterPro" id="IPR050253">
    <property type="entry name" value="Seed_Storage-Functional"/>
</dbReference>
<evidence type="ECO:0000313" key="4">
    <source>
        <dbReference type="Proteomes" id="UP001055439"/>
    </source>
</evidence>
<reference evidence="3" key="1">
    <citation type="submission" date="2022-05" db="EMBL/GenBank/DDBJ databases">
        <title>The Musa troglodytarum L. genome provides insights into the mechanism of non-climacteric behaviour and enrichment of carotenoids.</title>
        <authorList>
            <person name="Wang J."/>
        </authorList>
    </citation>
    <scope>NUCLEOTIDE SEQUENCE</scope>
    <source>
        <tissue evidence="3">Leaf</tissue>
    </source>
</reference>
<evidence type="ECO:0000259" key="2">
    <source>
        <dbReference type="SMART" id="SM00835"/>
    </source>
</evidence>
<organism evidence="3 4">
    <name type="scientific">Musa troglodytarum</name>
    <name type="common">fe'i banana</name>
    <dbReference type="NCBI Taxonomy" id="320322"/>
    <lineage>
        <taxon>Eukaryota</taxon>
        <taxon>Viridiplantae</taxon>
        <taxon>Streptophyta</taxon>
        <taxon>Embryophyta</taxon>
        <taxon>Tracheophyta</taxon>
        <taxon>Spermatophyta</taxon>
        <taxon>Magnoliopsida</taxon>
        <taxon>Liliopsida</taxon>
        <taxon>Zingiberales</taxon>
        <taxon>Musaceae</taxon>
        <taxon>Musa</taxon>
    </lineage>
</organism>
<evidence type="ECO:0000256" key="1">
    <source>
        <dbReference type="SAM" id="MobiDB-lite"/>
    </source>
</evidence>
<sequence length="695" mass="80201">MILSCSLASVNGEEWPSPVVTRESRRTLVLTESGRITAVDVRDGYGGSYHLQFITLEPGSLFLPVLLHTDMVFYVHTGRGTVTYVNEDKDETDQMDVGHGDVYRLEQGTVFFVQSHPDPTREKLRIHAIFDMSGIDHPLGCAVRAYSNISDLVQGFDERVLQMGFGASLESIRRIKWAPTPPSIVPFGQKDARVKSKWNEGVLEALVGVRGPTGTINKKKTKSKTFNFFGAKPDVENCNGWSTAVTHKDLKALKGSNLAAFMVNLATGSMMGPHWNPRATEIATVIQGQGMVQVICPSDPSGKTKFKVQEGDVFVVPRFHPMAQVSYNNGTLVFVGFSSMAGKNHPQFLGGKWSVLRTIDRDVLAVSFNAPNASAIGDLLVSQGESVMLACTSCAEEMERKMMEEIERQKQEEERKKEEEAAKRREEEEARRREEEEAKKREEEEAKRREEEETKRREEEEARRREEEEEAAKRREEEEAKRREEEEAKKREEEEAKRREEEETKRREEEEGRKREGEEEARRGEEEETRREAEEAGRREEEEGRKREGEEEARRGEEEEARREAEEAGRREEEEGRKTEGEEETRRREEEEEGRKTEGEEETRRREEEEEGRKTEEEEVRRREVEEAKRREKEEAARRREEEEEEATREEETRRGPEKAAGGEEEEARRREEQEAPGRREEEFTVWAGNDEGRA</sequence>
<dbReference type="OrthoDB" id="1932894at2759"/>
<dbReference type="AlphaFoldDB" id="A0A9E7FTT7"/>
<proteinExistence type="predicted"/>
<dbReference type="Pfam" id="PF00190">
    <property type="entry name" value="Cupin_1"/>
    <property type="match status" value="1"/>
</dbReference>
<accession>A0A9E7FTT7</accession>
<gene>
    <name evidence="3" type="ORF">MUK42_31259</name>
</gene>
<dbReference type="InterPro" id="IPR014710">
    <property type="entry name" value="RmlC-like_jellyroll"/>
</dbReference>
<dbReference type="SMART" id="SM00835">
    <property type="entry name" value="Cupin_1"/>
    <property type="match status" value="1"/>
</dbReference>
<feature type="domain" description="Cupin type-1" evidence="2">
    <location>
        <begin position="226"/>
        <end position="376"/>
    </location>
</feature>
<dbReference type="Proteomes" id="UP001055439">
    <property type="component" value="Chromosome 4"/>
</dbReference>
<name>A0A9E7FTT7_9LILI</name>